<dbReference type="Proteomes" id="UP000439903">
    <property type="component" value="Unassembled WGS sequence"/>
</dbReference>
<feature type="coiled-coil region" evidence="3">
    <location>
        <begin position="131"/>
        <end position="172"/>
    </location>
</feature>
<sequence length="377" mass="43035">MRYFLIVLILPRSFPLPLFFYEMSQPQPLKLNVIPSISQTLRLPIPRPSVPIKHSEMLSSNWPPSTPDFMINSATFPVIPCQQQTVPAGPTGKPVPNRRGRKRLATLPSNKKHKQNLTNQRAFRERRENYLKSLESKVDMYEKAYAEYQNENRQLKEEVAILKRRISRFENYGFDGGLGITSSDMQLSDKVSDNKNANPCCNVVNSLYSVSNMIEDNQIYHGIEHKDNSTHRNVIINNCSSYLQDYSTIQINNESSSFTPKSYSPLSTENLSSFMQEYEEPSIPKNRSRSSTHSSTIYCDEEISGQSRISPGNNSIATVMSRQCANQEFSTTTRQTLPTPDEPQWSLPHEHYFNSTLTPVSSSFPIIDSERGSRLYN</sequence>
<dbReference type="EMBL" id="WTPW01000044">
    <property type="protein sequence ID" value="KAF0555065.1"/>
    <property type="molecule type" value="Genomic_DNA"/>
</dbReference>
<reference evidence="5 6" key="1">
    <citation type="journal article" date="2019" name="Environ. Microbiol.">
        <title>At the nexus of three kingdoms: the genome of the mycorrhizal fungus Gigaspora margarita provides insights into plant, endobacterial and fungal interactions.</title>
        <authorList>
            <person name="Venice F."/>
            <person name="Ghignone S."/>
            <person name="Salvioli di Fossalunga A."/>
            <person name="Amselem J."/>
            <person name="Novero M."/>
            <person name="Xianan X."/>
            <person name="Sedzielewska Toro K."/>
            <person name="Morin E."/>
            <person name="Lipzen A."/>
            <person name="Grigoriev I.V."/>
            <person name="Henrissat B."/>
            <person name="Martin F.M."/>
            <person name="Bonfante P."/>
        </authorList>
    </citation>
    <scope>NUCLEOTIDE SEQUENCE [LARGE SCALE GENOMIC DNA]</scope>
    <source>
        <strain evidence="5 6">BEG34</strain>
    </source>
</reference>
<dbReference type="Gene3D" id="1.20.5.170">
    <property type="match status" value="1"/>
</dbReference>
<accession>A0A8H4B2S7</accession>
<keyword evidence="2" id="KW-0539">Nucleus</keyword>
<protein>
    <submittedName>
        <fullName evidence="5">Transcription factor PAP1</fullName>
    </submittedName>
</protein>
<keyword evidence="4" id="KW-0732">Signal</keyword>
<keyword evidence="6" id="KW-1185">Reference proteome</keyword>
<dbReference type="GO" id="GO:0000976">
    <property type="term" value="F:transcription cis-regulatory region binding"/>
    <property type="evidence" value="ECO:0007669"/>
    <property type="project" value="InterPro"/>
</dbReference>
<dbReference type="OrthoDB" id="2593073at2759"/>
<evidence type="ECO:0000256" key="4">
    <source>
        <dbReference type="SAM" id="SignalP"/>
    </source>
</evidence>
<name>A0A8H4B2S7_GIGMA</name>
<gene>
    <name evidence="5" type="ORF">F8M41_018108</name>
</gene>
<comment type="caution">
    <text evidence="5">The sequence shown here is derived from an EMBL/GenBank/DDBJ whole genome shotgun (WGS) entry which is preliminary data.</text>
</comment>
<evidence type="ECO:0000313" key="6">
    <source>
        <dbReference type="Proteomes" id="UP000439903"/>
    </source>
</evidence>
<dbReference type="PANTHER" id="PTHR40621">
    <property type="entry name" value="TRANSCRIPTION FACTOR KAPC-RELATED"/>
    <property type="match status" value="1"/>
</dbReference>
<keyword evidence="3" id="KW-0175">Coiled coil</keyword>
<feature type="chain" id="PRO_5034218456" evidence="4">
    <location>
        <begin position="16"/>
        <end position="377"/>
    </location>
</feature>
<dbReference type="InterPro" id="IPR046347">
    <property type="entry name" value="bZIP_sf"/>
</dbReference>
<dbReference type="GO" id="GO:0090575">
    <property type="term" value="C:RNA polymerase II transcription regulator complex"/>
    <property type="evidence" value="ECO:0007669"/>
    <property type="project" value="TreeGrafter"/>
</dbReference>
<feature type="signal peptide" evidence="4">
    <location>
        <begin position="1"/>
        <end position="15"/>
    </location>
</feature>
<evidence type="ECO:0000256" key="3">
    <source>
        <dbReference type="SAM" id="Coils"/>
    </source>
</evidence>
<proteinExistence type="predicted"/>
<dbReference type="SUPFAM" id="SSF57959">
    <property type="entry name" value="Leucine zipper domain"/>
    <property type="match status" value="1"/>
</dbReference>
<comment type="subcellular location">
    <subcellularLocation>
        <location evidence="1">Nucleus</location>
    </subcellularLocation>
</comment>
<dbReference type="GO" id="GO:0001228">
    <property type="term" value="F:DNA-binding transcription activator activity, RNA polymerase II-specific"/>
    <property type="evidence" value="ECO:0007669"/>
    <property type="project" value="TreeGrafter"/>
</dbReference>
<dbReference type="AlphaFoldDB" id="A0A8H4B2S7"/>
<evidence type="ECO:0000256" key="2">
    <source>
        <dbReference type="ARBA" id="ARBA00023242"/>
    </source>
</evidence>
<evidence type="ECO:0000313" key="5">
    <source>
        <dbReference type="EMBL" id="KAF0555065.1"/>
    </source>
</evidence>
<dbReference type="PANTHER" id="PTHR40621:SF6">
    <property type="entry name" value="AP-1-LIKE TRANSCRIPTION FACTOR YAP1-RELATED"/>
    <property type="match status" value="1"/>
</dbReference>
<organism evidence="5 6">
    <name type="scientific">Gigaspora margarita</name>
    <dbReference type="NCBI Taxonomy" id="4874"/>
    <lineage>
        <taxon>Eukaryota</taxon>
        <taxon>Fungi</taxon>
        <taxon>Fungi incertae sedis</taxon>
        <taxon>Mucoromycota</taxon>
        <taxon>Glomeromycotina</taxon>
        <taxon>Glomeromycetes</taxon>
        <taxon>Diversisporales</taxon>
        <taxon>Gigasporaceae</taxon>
        <taxon>Gigaspora</taxon>
    </lineage>
</organism>
<dbReference type="CDD" id="cd14688">
    <property type="entry name" value="bZIP_YAP"/>
    <property type="match status" value="1"/>
</dbReference>
<evidence type="ECO:0000256" key="1">
    <source>
        <dbReference type="ARBA" id="ARBA00004123"/>
    </source>
</evidence>
<dbReference type="InterPro" id="IPR050936">
    <property type="entry name" value="AP-1-like"/>
</dbReference>